<feature type="chain" id="PRO_5043618046" description="Wbp11/ELF5/Saf1 N-terminal domain-containing protein" evidence="4">
    <location>
        <begin position="23"/>
        <end position="732"/>
    </location>
</feature>
<keyword evidence="2" id="KW-0539">Nucleus</keyword>
<feature type="region of interest" description="Disordered" evidence="3">
    <location>
        <begin position="67"/>
        <end position="101"/>
    </location>
</feature>
<protein>
    <recommendedName>
        <fullName evidence="5">Wbp11/ELF5/Saf1 N-terminal domain-containing protein</fullName>
    </recommendedName>
</protein>
<feature type="compositionally biased region" description="Basic and acidic residues" evidence="3">
    <location>
        <begin position="674"/>
        <end position="685"/>
    </location>
</feature>
<evidence type="ECO:0000256" key="3">
    <source>
        <dbReference type="SAM" id="MobiDB-lite"/>
    </source>
</evidence>
<feature type="compositionally biased region" description="Acidic residues" evidence="3">
    <location>
        <begin position="327"/>
        <end position="337"/>
    </location>
</feature>
<evidence type="ECO:0000313" key="6">
    <source>
        <dbReference type="EMBL" id="CAL1589207.1"/>
    </source>
</evidence>
<dbReference type="PANTHER" id="PTHR13361">
    <property type="entry name" value="WW DOMAIN-BINDING PROTEIN 11"/>
    <property type="match status" value="1"/>
</dbReference>
<dbReference type="PANTHER" id="PTHR13361:SF1">
    <property type="entry name" value="WW DOMAIN-BINDING PROTEIN 11"/>
    <property type="match status" value="1"/>
</dbReference>
<feature type="compositionally biased region" description="Basic and acidic residues" evidence="3">
    <location>
        <begin position="338"/>
        <end position="350"/>
    </location>
</feature>
<feature type="domain" description="Wbp11/ELF5/Saf1 N-terminal" evidence="5">
    <location>
        <begin position="82"/>
        <end position="163"/>
    </location>
</feature>
<comment type="subcellular location">
    <subcellularLocation>
        <location evidence="1">Nucleus</location>
    </subcellularLocation>
</comment>
<dbReference type="GO" id="GO:0006396">
    <property type="term" value="P:RNA processing"/>
    <property type="evidence" value="ECO:0007669"/>
    <property type="project" value="InterPro"/>
</dbReference>
<feature type="compositionally biased region" description="Low complexity" evidence="3">
    <location>
        <begin position="302"/>
        <end position="319"/>
    </location>
</feature>
<feature type="compositionally biased region" description="Pro residues" evidence="3">
    <location>
        <begin position="426"/>
        <end position="443"/>
    </location>
</feature>
<evidence type="ECO:0000256" key="4">
    <source>
        <dbReference type="SAM" id="SignalP"/>
    </source>
</evidence>
<sequence length="732" mass="78387">MIIVRTHTALCVCSLLCVCARTRPRAHSYAPEVPVRYSHVDTLSKGVCGIAQTSVHLTYPLLKGRQETATMGRRSTSSTKSGKFMNPTDQARKEARKRELKKNKKQRMMVRAAVLKMKDPRQIIRDMEKLDEMEFNPVQQPLLNEKVLRDKRKKLRETFERIVRLYERENPETYKDLRKIELDYESKRGQLAQYFDSVKNAESVEVDSIPLPEMPHAPSNIHVQDIPLPGAQPPSILKKPSVFGKPPGPLMPPLPSVPRLPPGKKPPGPPPGPPPPQILAMYGIPARRVYGPDGDLSIPGLERGAQGAQGEQGEQSSGSDSDRGSDSDSEDDSEDEQDKAGDEEGGGDKHAGRRIRFADLAADGSQEGKQKKKRLVKKTKAITPLQAMMLRMAGQSIPEEDEEEEVEEEYTDNSDGEDGEDLAPPGDAPPQLVPQRLPPPAGQPPHLQGPPMSGPPPLGPPPAPPMRPPGPPSGPPPGPPPGAPPFMRPPGMPGGMRGPIPRMLPPGPPPGRPPGPPPGPPPGLPPGPPPRGPPPRLPPPAPPGMPPPPPRSGGPQRPMGPPLSLFPPPLAANVLSAPPSIVQRQKASGSATGGPDPPQSNMRPGGIQMPPPPGTAGATIEKRANLTAPTVGGAAATISAKPQIINPKAEVTRFVPTALRVRRDKIGSGPGPMDRGHGARSRNEHMTGHAHKHHAPAAAMMKPSQMGAVAPPNMKTKDQVYEAFMREMEGLL</sequence>
<evidence type="ECO:0000313" key="7">
    <source>
        <dbReference type="Proteomes" id="UP001497482"/>
    </source>
</evidence>
<feature type="compositionally biased region" description="Pro residues" evidence="3">
    <location>
        <begin position="246"/>
        <end position="277"/>
    </location>
</feature>
<feature type="region of interest" description="Disordered" evidence="3">
    <location>
        <begin position="225"/>
        <end position="619"/>
    </location>
</feature>
<evidence type="ECO:0000259" key="5">
    <source>
        <dbReference type="Pfam" id="PF09429"/>
    </source>
</evidence>
<keyword evidence="7" id="KW-1185">Reference proteome</keyword>
<feature type="signal peptide" evidence="4">
    <location>
        <begin position="1"/>
        <end position="22"/>
    </location>
</feature>
<feature type="compositionally biased region" description="Pro residues" evidence="3">
    <location>
        <begin position="452"/>
        <end position="492"/>
    </location>
</feature>
<accession>A0AAV2KMA6</accession>
<organism evidence="6 7">
    <name type="scientific">Knipowitschia caucasica</name>
    <name type="common">Caucasian dwarf goby</name>
    <name type="synonym">Pomatoschistus caucasicus</name>
    <dbReference type="NCBI Taxonomy" id="637954"/>
    <lineage>
        <taxon>Eukaryota</taxon>
        <taxon>Metazoa</taxon>
        <taxon>Chordata</taxon>
        <taxon>Craniata</taxon>
        <taxon>Vertebrata</taxon>
        <taxon>Euteleostomi</taxon>
        <taxon>Actinopterygii</taxon>
        <taxon>Neopterygii</taxon>
        <taxon>Teleostei</taxon>
        <taxon>Neoteleostei</taxon>
        <taxon>Acanthomorphata</taxon>
        <taxon>Gobiaria</taxon>
        <taxon>Gobiiformes</taxon>
        <taxon>Gobioidei</taxon>
        <taxon>Gobiidae</taxon>
        <taxon>Gobiinae</taxon>
        <taxon>Knipowitschia</taxon>
    </lineage>
</organism>
<gene>
    <name evidence="6" type="ORF">KC01_LOCUS18855</name>
</gene>
<proteinExistence type="predicted"/>
<reference evidence="6 7" key="1">
    <citation type="submission" date="2024-04" db="EMBL/GenBank/DDBJ databases">
        <authorList>
            <person name="Waldvogel A.-M."/>
            <person name="Schoenle A."/>
        </authorList>
    </citation>
    <scope>NUCLEOTIDE SEQUENCE [LARGE SCALE GENOMIC DNA]</scope>
</reference>
<feature type="compositionally biased region" description="Polar residues" evidence="3">
    <location>
        <begin position="67"/>
        <end position="81"/>
    </location>
</feature>
<feature type="compositionally biased region" description="Pro residues" evidence="3">
    <location>
        <begin position="502"/>
        <end position="570"/>
    </location>
</feature>
<evidence type="ECO:0000256" key="2">
    <source>
        <dbReference type="ARBA" id="ARBA00023242"/>
    </source>
</evidence>
<evidence type="ECO:0000256" key="1">
    <source>
        <dbReference type="ARBA" id="ARBA00004123"/>
    </source>
</evidence>
<dbReference type="InterPro" id="IPR019007">
    <property type="entry name" value="Wbp11/ELF5/Saf1_N"/>
</dbReference>
<name>A0AAV2KMA6_KNICA</name>
<feature type="region of interest" description="Disordered" evidence="3">
    <location>
        <begin position="663"/>
        <end position="685"/>
    </location>
</feature>
<dbReference type="EMBL" id="OZ035840">
    <property type="protein sequence ID" value="CAL1589207.1"/>
    <property type="molecule type" value="Genomic_DNA"/>
</dbReference>
<keyword evidence="4" id="KW-0732">Signal</keyword>
<feature type="compositionally biased region" description="Acidic residues" evidence="3">
    <location>
        <begin position="398"/>
        <end position="421"/>
    </location>
</feature>
<dbReference type="Pfam" id="PF09429">
    <property type="entry name" value="Wbp11"/>
    <property type="match status" value="1"/>
</dbReference>
<dbReference type="AlphaFoldDB" id="A0AAV2KMA6"/>
<dbReference type="Proteomes" id="UP001497482">
    <property type="component" value="Chromosome 18"/>
</dbReference>
<feature type="compositionally biased region" description="Basic residues" evidence="3">
    <location>
        <begin position="370"/>
        <end position="380"/>
    </location>
</feature>
<dbReference type="GO" id="GO:0005681">
    <property type="term" value="C:spliceosomal complex"/>
    <property type="evidence" value="ECO:0007669"/>
    <property type="project" value="TreeGrafter"/>
</dbReference>